<keyword evidence="2" id="KW-1185">Reference proteome</keyword>
<reference evidence="2" key="1">
    <citation type="submission" date="2015-01" db="EMBL/GenBank/DDBJ databases">
        <title>Comparative genome analysis of Bacillus coagulans HM-08, Clostridium butyricum HM-68, Bacillus subtilis HM-66 and Bacillus paralicheniformis BL-09.</title>
        <authorList>
            <person name="Zhang H."/>
        </authorList>
    </citation>
    <scope>NUCLEOTIDE SEQUENCE [LARGE SCALE GENOMIC DNA]</scope>
    <source>
        <strain evidence="2">HM-08</strain>
    </source>
</reference>
<dbReference type="EMBL" id="CP010525">
    <property type="protein sequence ID" value="AJO23702.1"/>
    <property type="molecule type" value="Genomic_DNA"/>
</dbReference>
<sequence length="37" mass="4042">MNLPSDVIPGGSVHRLSENSFLLLIYISSNSNKILPD</sequence>
<protein>
    <submittedName>
        <fullName evidence="1">Uncharacterized protein</fullName>
    </submittedName>
</protein>
<gene>
    <name evidence="1" type="ORF">SB48_HM08orf04642</name>
</gene>
<organism evidence="1 2">
    <name type="scientific">Heyndrickxia coagulans</name>
    <name type="common">Weizmannia coagulans</name>
    <dbReference type="NCBI Taxonomy" id="1398"/>
    <lineage>
        <taxon>Bacteria</taxon>
        <taxon>Bacillati</taxon>
        <taxon>Bacillota</taxon>
        <taxon>Bacilli</taxon>
        <taxon>Bacillales</taxon>
        <taxon>Bacillaceae</taxon>
        <taxon>Heyndrickxia</taxon>
    </lineage>
</organism>
<evidence type="ECO:0000313" key="2">
    <source>
        <dbReference type="Proteomes" id="UP000032024"/>
    </source>
</evidence>
<proteinExistence type="predicted"/>
<dbReference type="Proteomes" id="UP000032024">
    <property type="component" value="Chromosome"/>
</dbReference>
<evidence type="ECO:0000313" key="1">
    <source>
        <dbReference type="EMBL" id="AJO23702.1"/>
    </source>
</evidence>
<accession>A0AAN0T6F2</accession>
<dbReference type="AlphaFoldDB" id="A0AAN0T6F2"/>
<name>A0AAN0T6F2_HEYCO</name>